<proteinExistence type="predicted"/>
<sequence length="43" mass="4773">MKNLITGLIMIFGMALMPSTMYAQANQQTTDEIINIVKAQWAA</sequence>
<feature type="chain" id="PRO_5047542353" evidence="1">
    <location>
        <begin position="26"/>
        <end position="43"/>
    </location>
</feature>
<dbReference type="RefSeq" id="WP_379853259.1">
    <property type="nucleotide sequence ID" value="NZ_JBHZPZ010000001.1"/>
</dbReference>
<keyword evidence="1" id="KW-0732">Signal</keyword>
<comment type="caution">
    <text evidence="2">The sequence shown here is derived from an EMBL/GenBank/DDBJ whole genome shotgun (WGS) entry which is preliminary data.</text>
</comment>
<feature type="signal peptide" evidence="1">
    <location>
        <begin position="1"/>
        <end position="25"/>
    </location>
</feature>
<name>A0ABW6HRH1_9FLAO</name>
<organism evidence="2 3">
    <name type="scientific">Flavobacterium xylosi</name>
    <dbReference type="NCBI Taxonomy" id="3230415"/>
    <lineage>
        <taxon>Bacteria</taxon>
        <taxon>Pseudomonadati</taxon>
        <taxon>Bacteroidota</taxon>
        <taxon>Flavobacteriia</taxon>
        <taxon>Flavobacteriales</taxon>
        <taxon>Flavobacteriaceae</taxon>
        <taxon>Flavobacterium</taxon>
    </lineage>
</organism>
<evidence type="ECO:0000256" key="1">
    <source>
        <dbReference type="SAM" id="SignalP"/>
    </source>
</evidence>
<protein>
    <submittedName>
        <fullName evidence="2">Uncharacterized protein</fullName>
    </submittedName>
</protein>
<dbReference type="EMBL" id="JBHZPZ010000001">
    <property type="protein sequence ID" value="MFE3866605.1"/>
    <property type="molecule type" value="Genomic_DNA"/>
</dbReference>
<keyword evidence="3" id="KW-1185">Reference proteome</keyword>
<accession>A0ABW6HRH1</accession>
<evidence type="ECO:0000313" key="3">
    <source>
        <dbReference type="Proteomes" id="UP001600109"/>
    </source>
</evidence>
<dbReference type="Proteomes" id="UP001600109">
    <property type="component" value="Unassembled WGS sequence"/>
</dbReference>
<reference evidence="2 3" key="1">
    <citation type="submission" date="2024-06" db="EMBL/GenBank/DDBJ databases">
        <title>Flavobacterium spp. isolated from glacier.</title>
        <authorList>
            <person name="Han D."/>
        </authorList>
    </citation>
    <scope>NUCLEOTIDE SEQUENCE [LARGE SCALE GENOMIC DNA]</scope>
    <source>
        <strain evidence="2 3">LS2P90</strain>
    </source>
</reference>
<gene>
    <name evidence="2" type="ORF">ACFX5E_00790</name>
</gene>
<evidence type="ECO:0000313" key="2">
    <source>
        <dbReference type="EMBL" id="MFE3866605.1"/>
    </source>
</evidence>